<dbReference type="RefSeq" id="WP_378025117.1">
    <property type="nucleotide sequence ID" value="NZ_JBHSKG010000033.1"/>
</dbReference>
<proteinExistence type="predicted"/>
<protein>
    <recommendedName>
        <fullName evidence="1">Cobalamin-independent methionine synthase MetE C-terminal/archaeal domain-containing protein</fullName>
    </recommendedName>
</protein>
<gene>
    <name evidence="2" type="ORF">ACFPK1_32755</name>
</gene>
<evidence type="ECO:0000313" key="3">
    <source>
        <dbReference type="Proteomes" id="UP001596175"/>
    </source>
</evidence>
<accession>A0ABV9ZNV6</accession>
<dbReference type="CDD" id="cd03311">
    <property type="entry name" value="CIMS_C_terminal_like"/>
    <property type="match status" value="1"/>
</dbReference>
<sequence length="375" mass="41240">MSGPLDRLRVDSVGSLLRPPTLGEAFARRRRGEIDADALHEAQDEAVREVVRAQEKVGLPVVVDGEYRRATFMDSFADVAGYADLAANLWAAHARRTLDAAGGDRAEAPSASSATVATEPLRLVRNVPREEFAFAQGCTDVPVKTTVLGPDRVFQTFDAEGSRAVYPDPWAFLDDVVAVERDIVTGLVDAGCRYVHVDAPGFTAYVDPPSLERLRRRGLDPADVLTRTLTAENAVVRDHPGTTFGLHVCRGNEQGHWHREGHYDPIAEQVFSGLEHDRLLLEYDTERAGSFAPLRFVRPGTTVVLGVVSTKSARVETVDEVVARVEEAARHLPLEQLAISPQCGFASTIEGNDLTPDQQWRKFEVLLEAAQRLWD</sequence>
<dbReference type="InterPro" id="IPR002629">
    <property type="entry name" value="Met_Synth_C/arc"/>
</dbReference>
<feature type="domain" description="Cobalamin-independent methionine synthase MetE C-terminal/archaeal" evidence="1">
    <location>
        <begin position="21"/>
        <end position="346"/>
    </location>
</feature>
<dbReference type="Gene3D" id="3.20.20.210">
    <property type="match status" value="1"/>
</dbReference>
<name>A0ABV9ZNV6_9PSEU</name>
<evidence type="ECO:0000259" key="1">
    <source>
        <dbReference type="Pfam" id="PF01717"/>
    </source>
</evidence>
<dbReference type="Pfam" id="PF01717">
    <property type="entry name" value="Meth_synt_2"/>
    <property type="match status" value="1"/>
</dbReference>
<dbReference type="InterPro" id="IPR038071">
    <property type="entry name" value="UROD/MetE-like_sf"/>
</dbReference>
<organism evidence="2 3">
    <name type="scientific">Actinomycetospora rhizophila</name>
    <dbReference type="NCBI Taxonomy" id="1416876"/>
    <lineage>
        <taxon>Bacteria</taxon>
        <taxon>Bacillati</taxon>
        <taxon>Actinomycetota</taxon>
        <taxon>Actinomycetes</taxon>
        <taxon>Pseudonocardiales</taxon>
        <taxon>Pseudonocardiaceae</taxon>
        <taxon>Actinomycetospora</taxon>
    </lineage>
</organism>
<dbReference type="Proteomes" id="UP001596175">
    <property type="component" value="Unassembled WGS sequence"/>
</dbReference>
<evidence type="ECO:0000313" key="2">
    <source>
        <dbReference type="EMBL" id="MFC5143032.1"/>
    </source>
</evidence>
<dbReference type="PANTHER" id="PTHR43844">
    <property type="entry name" value="METHIONINE SYNTHASE"/>
    <property type="match status" value="1"/>
</dbReference>
<dbReference type="EMBL" id="JBHSKG010000033">
    <property type="protein sequence ID" value="MFC5143032.1"/>
    <property type="molecule type" value="Genomic_DNA"/>
</dbReference>
<dbReference type="SUPFAM" id="SSF51726">
    <property type="entry name" value="UROD/MetE-like"/>
    <property type="match status" value="1"/>
</dbReference>
<comment type="caution">
    <text evidence="2">The sequence shown here is derived from an EMBL/GenBank/DDBJ whole genome shotgun (WGS) entry which is preliminary data.</text>
</comment>
<keyword evidence="3" id="KW-1185">Reference proteome</keyword>
<reference evidence="3" key="1">
    <citation type="journal article" date="2019" name="Int. J. Syst. Evol. Microbiol.">
        <title>The Global Catalogue of Microorganisms (GCM) 10K type strain sequencing project: providing services to taxonomists for standard genome sequencing and annotation.</title>
        <authorList>
            <consortium name="The Broad Institute Genomics Platform"/>
            <consortium name="The Broad Institute Genome Sequencing Center for Infectious Disease"/>
            <person name="Wu L."/>
            <person name="Ma J."/>
        </authorList>
    </citation>
    <scope>NUCLEOTIDE SEQUENCE [LARGE SCALE GENOMIC DNA]</scope>
    <source>
        <strain evidence="3">XZYJ18</strain>
    </source>
</reference>
<dbReference type="PANTHER" id="PTHR43844:SF2">
    <property type="entry name" value="SYNTHASE, VITAMIN-B12 INDEPENDENT, PUTATIVE (AFU_ORTHOLOGUE AFUA_3G12060)-RELATED"/>
    <property type="match status" value="1"/>
</dbReference>